<comment type="caution">
    <text evidence="1">The sequence shown here is derived from an EMBL/GenBank/DDBJ whole genome shotgun (WGS) entry which is preliminary data.</text>
</comment>
<accession>A0ACA9LBL2</accession>
<proteinExistence type="predicted"/>
<sequence>MNSTTGLPHVSNTIFKEIDNMCVKYLIPNLLALQWKQILESLLYRSLLCDNELNVNTKDYANSEVIEVWKLIPSRWYSNESITSFDSDQELSIQLVQSKGKLLPTIIFEVLERIREQEVNSKIAVKLDSKKVSYGHGLGICKKALNIAIMNSTNKVLEDLLQHFIDEQVSAQSSDTASNLSEQGIGQEINSLIISNPSQHKGKGCPTNKRYLSAIENLDNKLVRSNNQDEISEFGSKKKNKRQCTLCKS</sequence>
<organism evidence="1 2">
    <name type="scientific">Scutellospora calospora</name>
    <dbReference type="NCBI Taxonomy" id="85575"/>
    <lineage>
        <taxon>Eukaryota</taxon>
        <taxon>Fungi</taxon>
        <taxon>Fungi incertae sedis</taxon>
        <taxon>Mucoromycota</taxon>
        <taxon>Glomeromycotina</taxon>
        <taxon>Glomeromycetes</taxon>
        <taxon>Diversisporales</taxon>
        <taxon>Gigasporaceae</taxon>
        <taxon>Scutellospora</taxon>
    </lineage>
</organism>
<dbReference type="Proteomes" id="UP000789860">
    <property type="component" value="Unassembled WGS sequence"/>
</dbReference>
<gene>
    <name evidence="1" type="ORF">SCALOS_LOCUS3920</name>
</gene>
<reference evidence="1" key="1">
    <citation type="submission" date="2021-06" db="EMBL/GenBank/DDBJ databases">
        <authorList>
            <person name="Kallberg Y."/>
            <person name="Tangrot J."/>
            <person name="Rosling A."/>
        </authorList>
    </citation>
    <scope>NUCLEOTIDE SEQUENCE</scope>
    <source>
        <strain evidence="1">AU212A</strain>
    </source>
</reference>
<keyword evidence="2" id="KW-1185">Reference proteome</keyword>
<protein>
    <submittedName>
        <fullName evidence="1">10550_t:CDS:1</fullName>
    </submittedName>
</protein>
<evidence type="ECO:0000313" key="1">
    <source>
        <dbReference type="EMBL" id="CAG8517288.1"/>
    </source>
</evidence>
<evidence type="ECO:0000313" key="2">
    <source>
        <dbReference type="Proteomes" id="UP000789860"/>
    </source>
</evidence>
<dbReference type="EMBL" id="CAJVPM010004785">
    <property type="protein sequence ID" value="CAG8517288.1"/>
    <property type="molecule type" value="Genomic_DNA"/>
</dbReference>
<name>A0ACA9LBL2_9GLOM</name>